<dbReference type="Pfam" id="PF00893">
    <property type="entry name" value="Multi_Drug_Res"/>
    <property type="match status" value="1"/>
</dbReference>
<dbReference type="OrthoDB" id="21828at2"/>
<reference evidence="11 12" key="1">
    <citation type="submission" date="2015-01" db="EMBL/GenBank/DDBJ databases">
        <title>Comparative genomics of non-oral Prevotella species.</title>
        <authorList>
            <person name="Accetto T."/>
            <person name="Nograsek B."/>
            <person name="Avgustin G."/>
        </authorList>
    </citation>
    <scope>NUCLEOTIDE SEQUENCE [LARGE SCALE GENOMIC DNA]</scope>
    <source>
        <strain evidence="11 12">P5-119</strain>
    </source>
</reference>
<evidence type="ECO:0000256" key="3">
    <source>
        <dbReference type="ARBA" id="ARBA00022475"/>
    </source>
</evidence>
<dbReference type="AlphaFoldDB" id="A0A0D0J235"/>
<proteinExistence type="inferred from homology"/>
<evidence type="ECO:0000256" key="2">
    <source>
        <dbReference type="ARBA" id="ARBA00022448"/>
    </source>
</evidence>
<name>A0A0D0J235_9BACT</name>
<comment type="caution">
    <text evidence="11">The sequence shown here is derived from an EMBL/GenBank/DDBJ whole genome shotgun (WGS) entry which is preliminary data.</text>
</comment>
<evidence type="ECO:0000256" key="1">
    <source>
        <dbReference type="ARBA" id="ARBA00004651"/>
    </source>
</evidence>
<dbReference type="InterPro" id="IPR045324">
    <property type="entry name" value="Small_multidrug_res"/>
</dbReference>
<accession>A0A0D0J235</accession>
<evidence type="ECO:0000256" key="9">
    <source>
        <dbReference type="RuleBase" id="RU003942"/>
    </source>
</evidence>
<organism evidence="11 12">
    <name type="scientific">Prevotella pectinovora</name>
    <dbReference type="NCBI Taxonomy" id="1602169"/>
    <lineage>
        <taxon>Bacteria</taxon>
        <taxon>Pseudomonadati</taxon>
        <taxon>Bacteroidota</taxon>
        <taxon>Bacteroidia</taxon>
        <taxon>Bacteroidales</taxon>
        <taxon>Prevotellaceae</taxon>
        <taxon>Prevotella</taxon>
    </lineage>
</organism>
<evidence type="ECO:0000256" key="7">
    <source>
        <dbReference type="ARBA" id="ARBA00038151"/>
    </source>
</evidence>
<dbReference type="STRING" id="1602171.ST44_02175"/>
<keyword evidence="2" id="KW-0813">Transport</keyword>
<dbReference type="SUPFAM" id="SSF103481">
    <property type="entry name" value="Multidrug resistance efflux transporter EmrE"/>
    <property type="match status" value="1"/>
</dbReference>
<keyword evidence="12" id="KW-1185">Reference proteome</keyword>
<keyword evidence="4 9" id="KW-0812">Transmembrane</keyword>
<dbReference type="Proteomes" id="UP000032046">
    <property type="component" value="Unassembled WGS sequence"/>
</dbReference>
<dbReference type="GO" id="GO:0005886">
    <property type="term" value="C:plasma membrane"/>
    <property type="evidence" value="ECO:0007669"/>
    <property type="project" value="UniProtKB-SubCell"/>
</dbReference>
<feature type="transmembrane region" description="Helical" evidence="10">
    <location>
        <begin position="33"/>
        <end position="51"/>
    </location>
</feature>
<dbReference type="PANTHER" id="PTHR30561">
    <property type="entry name" value="SMR FAMILY PROTON-DEPENDENT DRUG EFFLUX TRANSPORTER SUGE"/>
    <property type="match status" value="1"/>
</dbReference>
<dbReference type="RefSeq" id="WP_042517689.1">
    <property type="nucleotide sequence ID" value="NZ_JXQI01000082.1"/>
</dbReference>
<evidence type="ECO:0000313" key="11">
    <source>
        <dbReference type="EMBL" id="KIP64464.1"/>
    </source>
</evidence>
<dbReference type="Gene3D" id="1.10.3730.20">
    <property type="match status" value="1"/>
</dbReference>
<comment type="similarity">
    <text evidence="7">Belongs to the drug/metabolite transporter (DMT) superfamily. Small multidrug resistance (SMR) (TC 2.A.7.1) family. Gdx/SugE subfamily.</text>
</comment>
<protein>
    <recommendedName>
        <fullName evidence="8">Guanidinium exporter</fullName>
    </recommendedName>
</protein>
<keyword evidence="3" id="KW-1003">Cell membrane</keyword>
<dbReference type="EMBL" id="JXQK01000020">
    <property type="protein sequence ID" value="KIP64464.1"/>
    <property type="molecule type" value="Genomic_DNA"/>
</dbReference>
<keyword evidence="6 10" id="KW-0472">Membrane</keyword>
<evidence type="ECO:0000313" key="12">
    <source>
        <dbReference type="Proteomes" id="UP000032046"/>
    </source>
</evidence>
<evidence type="ECO:0000256" key="6">
    <source>
        <dbReference type="ARBA" id="ARBA00023136"/>
    </source>
</evidence>
<evidence type="ECO:0000256" key="4">
    <source>
        <dbReference type="ARBA" id="ARBA00022692"/>
    </source>
</evidence>
<evidence type="ECO:0000256" key="5">
    <source>
        <dbReference type="ARBA" id="ARBA00022989"/>
    </source>
</evidence>
<keyword evidence="5 10" id="KW-1133">Transmembrane helix</keyword>
<evidence type="ECO:0000256" key="8">
    <source>
        <dbReference type="ARBA" id="ARBA00039168"/>
    </source>
</evidence>
<gene>
    <name evidence="11" type="ORF">ST44_02175</name>
</gene>
<comment type="subcellular location">
    <subcellularLocation>
        <location evidence="1 9">Cell membrane</location>
        <topology evidence="1 9">Multi-pass membrane protein</topology>
    </subcellularLocation>
</comment>
<feature type="transmembrane region" description="Helical" evidence="10">
    <location>
        <begin position="86"/>
        <end position="105"/>
    </location>
</feature>
<dbReference type="InterPro" id="IPR000390">
    <property type="entry name" value="Small_drug/metabolite_transptr"/>
</dbReference>
<dbReference type="InterPro" id="IPR037185">
    <property type="entry name" value="EmrE-like"/>
</dbReference>
<sequence>MNWLILILAAFFEIGWPVGFKMSSLHPEKFGLYIALGSLSMLLSGVLFYFAQKTIPIGTAYIVWTGLGAIGTFVIGIWLFGDTFSALKMFFALLILVGIVGMEVCSR</sequence>
<evidence type="ECO:0000256" key="10">
    <source>
        <dbReference type="SAM" id="Phobius"/>
    </source>
</evidence>
<dbReference type="PANTHER" id="PTHR30561:SF0">
    <property type="entry name" value="GUANIDINIUM EXPORTER"/>
    <property type="match status" value="1"/>
</dbReference>
<feature type="transmembrane region" description="Helical" evidence="10">
    <location>
        <begin position="58"/>
        <end position="80"/>
    </location>
</feature>
<dbReference type="GO" id="GO:0022857">
    <property type="term" value="F:transmembrane transporter activity"/>
    <property type="evidence" value="ECO:0007669"/>
    <property type="project" value="InterPro"/>
</dbReference>